<feature type="coiled-coil region" evidence="4">
    <location>
        <begin position="53"/>
        <end position="103"/>
    </location>
</feature>
<dbReference type="InterPro" id="IPR045853">
    <property type="entry name" value="Pep_chain_release_fac_I_sf"/>
</dbReference>
<evidence type="ECO:0000256" key="4">
    <source>
        <dbReference type="SAM" id="Coils"/>
    </source>
</evidence>
<accession>A0ABR1DB71</accession>
<dbReference type="InterPro" id="IPR050057">
    <property type="entry name" value="Prokaryotic/Mito_RF"/>
</dbReference>
<dbReference type="PROSITE" id="PS00745">
    <property type="entry name" value="RF_PROK_I"/>
    <property type="match status" value="1"/>
</dbReference>
<comment type="similarity">
    <text evidence="1">Belongs to the prokaryotic/mitochondrial release factor family.</text>
</comment>
<dbReference type="SUPFAM" id="SSF75620">
    <property type="entry name" value="Release factor"/>
    <property type="match status" value="1"/>
</dbReference>
<comment type="caution">
    <text evidence="6">The sequence shown here is derived from an EMBL/GenBank/DDBJ whole genome shotgun (WGS) entry which is preliminary data.</text>
</comment>
<evidence type="ECO:0000313" key="6">
    <source>
        <dbReference type="EMBL" id="KAK6747438.1"/>
    </source>
</evidence>
<evidence type="ECO:0000259" key="5">
    <source>
        <dbReference type="PROSITE" id="PS00745"/>
    </source>
</evidence>
<dbReference type="InterPro" id="IPR005139">
    <property type="entry name" value="PCRF"/>
</dbReference>
<keyword evidence="2" id="KW-0488">Methylation</keyword>
<evidence type="ECO:0000313" key="7">
    <source>
        <dbReference type="Proteomes" id="UP001303046"/>
    </source>
</evidence>
<dbReference type="Gene3D" id="3.30.70.1660">
    <property type="match status" value="1"/>
</dbReference>
<dbReference type="Gene3D" id="3.30.160.20">
    <property type="match status" value="1"/>
</dbReference>
<name>A0ABR1DB71_NECAM</name>
<dbReference type="SMART" id="SM00937">
    <property type="entry name" value="PCRF"/>
    <property type="match status" value="1"/>
</dbReference>
<proteinExistence type="inferred from homology"/>
<evidence type="ECO:0000256" key="2">
    <source>
        <dbReference type="ARBA" id="ARBA00022481"/>
    </source>
</evidence>
<dbReference type="PANTHER" id="PTHR43804">
    <property type="entry name" value="LD18447P"/>
    <property type="match status" value="1"/>
</dbReference>
<dbReference type="Proteomes" id="UP001303046">
    <property type="component" value="Unassembled WGS sequence"/>
</dbReference>
<dbReference type="Pfam" id="PF03462">
    <property type="entry name" value="PCRF"/>
    <property type="match status" value="1"/>
</dbReference>
<feature type="domain" description="Prokaryotic-type class I peptide chain release factors" evidence="5">
    <location>
        <begin position="235"/>
        <end position="251"/>
    </location>
</feature>
<dbReference type="InterPro" id="IPR000352">
    <property type="entry name" value="Pep_chain_release_fac_I"/>
</dbReference>
<protein>
    <recommendedName>
        <fullName evidence="5">Prokaryotic-type class I peptide chain release factors domain-containing protein</fullName>
    </recommendedName>
</protein>
<evidence type="ECO:0000256" key="3">
    <source>
        <dbReference type="ARBA" id="ARBA00022917"/>
    </source>
</evidence>
<sequence>MRLSSALFSSVRALLRAEKGAAFLAAVDARLTAHRSGDASNGGDLRAAYWDGISRAAHKVQEKRSEIEQINALATASADAELQSIAEEERETIECSLASAEDELVDCIVPLTEVDVLNKCQLEFTSGAGGQEAMLFTGELLEMYAKYTEWRGWNWTPLQMQNSDLGGIRSALIAIEGERAYAALRFEAGVHRVQRIPQTDKSRMHTSTASISVLPEPEEVSVVVPTNSVKIETMRASGPGGQNVNKRSTAVRITHKETGIVVHCMDERFQHLNIQIAFKRLAAILMQRKVDEVSEKFTSDRKLQVGTKARAEKIRTYNFQHDRVTDHRLQLQIPNVEEFMRGQDSLDDVIRRLNDMYKQERLKYILDYCILD</sequence>
<organism evidence="6 7">
    <name type="scientific">Necator americanus</name>
    <name type="common">Human hookworm</name>
    <dbReference type="NCBI Taxonomy" id="51031"/>
    <lineage>
        <taxon>Eukaryota</taxon>
        <taxon>Metazoa</taxon>
        <taxon>Ecdysozoa</taxon>
        <taxon>Nematoda</taxon>
        <taxon>Chromadorea</taxon>
        <taxon>Rhabditida</taxon>
        <taxon>Rhabditina</taxon>
        <taxon>Rhabditomorpha</taxon>
        <taxon>Strongyloidea</taxon>
        <taxon>Ancylostomatidae</taxon>
        <taxon>Bunostominae</taxon>
        <taxon>Necator</taxon>
    </lineage>
</organism>
<gene>
    <name evidence="6" type="primary">Necator_chrIV.g13855</name>
    <name evidence="6" type="ORF">RB195_000563</name>
</gene>
<dbReference type="Pfam" id="PF00472">
    <property type="entry name" value="RF-1"/>
    <property type="match status" value="1"/>
</dbReference>
<reference evidence="6 7" key="1">
    <citation type="submission" date="2023-08" db="EMBL/GenBank/DDBJ databases">
        <title>A Necator americanus chromosomal reference genome.</title>
        <authorList>
            <person name="Ilik V."/>
            <person name="Petrzelkova K.J."/>
            <person name="Pardy F."/>
            <person name="Fuh T."/>
            <person name="Niatou-Singa F.S."/>
            <person name="Gouil Q."/>
            <person name="Baker L."/>
            <person name="Ritchie M.E."/>
            <person name="Jex A.R."/>
            <person name="Gazzola D."/>
            <person name="Li H."/>
            <person name="Toshio Fujiwara R."/>
            <person name="Zhan B."/>
            <person name="Aroian R.V."/>
            <person name="Pafco B."/>
            <person name="Schwarz E.M."/>
        </authorList>
    </citation>
    <scope>NUCLEOTIDE SEQUENCE [LARGE SCALE GENOMIC DNA]</scope>
    <source>
        <strain evidence="6 7">Aroian</strain>
        <tissue evidence="6">Whole animal</tissue>
    </source>
</reference>
<dbReference type="PANTHER" id="PTHR43804:SF7">
    <property type="entry name" value="LD18447P"/>
    <property type="match status" value="1"/>
</dbReference>
<keyword evidence="3" id="KW-0648">Protein biosynthesis</keyword>
<keyword evidence="7" id="KW-1185">Reference proteome</keyword>
<dbReference type="EMBL" id="JAVFWL010000004">
    <property type="protein sequence ID" value="KAK6747438.1"/>
    <property type="molecule type" value="Genomic_DNA"/>
</dbReference>
<evidence type="ECO:0000256" key="1">
    <source>
        <dbReference type="ARBA" id="ARBA00010835"/>
    </source>
</evidence>
<keyword evidence="4" id="KW-0175">Coiled coil</keyword>
<dbReference type="Gene3D" id="6.10.140.1950">
    <property type="match status" value="1"/>
</dbReference>